<comment type="subunit">
    <text evidence="4">The methyltransferase is composed of M and S polypeptides.</text>
</comment>
<dbReference type="SUPFAM" id="SSF116734">
    <property type="entry name" value="DNA methylase specificity domain"/>
    <property type="match status" value="2"/>
</dbReference>
<evidence type="ECO:0000313" key="8">
    <source>
        <dbReference type="Proteomes" id="UP000249081"/>
    </source>
</evidence>
<dbReference type="InterPro" id="IPR044946">
    <property type="entry name" value="Restrct_endonuc_typeI_TRD_sf"/>
</dbReference>
<keyword evidence="5" id="KW-0175">Coiled coil</keyword>
<proteinExistence type="inferred from homology"/>
<keyword evidence="3" id="KW-0238">DNA-binding</keyword>
<dbReference type="GO" id="GO:0009307">
    <property type="term" value="P:DNA restriction-modification system"/>
    <property type="evidence" value="ECO:0007669"/>
    <property type="project" value="UniProtKB-KW"/>
</dbReference>
<sequence>MPDDTALLLERHFDTAFAAPEGVQKLRELILTLAMQGKLVPQDPTDPPASELLKEIEAEKQRLVKEGKIKKAKPLPEIQPEEVPYELPDGWLWVRLGMCLLKITDGTHHSPPNSEVGDFLYISAKNIKDNGVLLENATFVSKRIHEEIYSRCDPEPGNILYIKDGATTGIVTINNLEEPFSMLSSVALLKQPTQVDNYYLLFALRSPFFYSEMRLGMTGVAITRVTLTKLNYAIIPFPPLPEQRRIVAKIDELMARCDELEKLRAQRDQQRITVHRAAIARLLDTTTQPATADFGEAWQFITHHFGDLYTVKANVAELRKAILQLAVMGKLVPQAPNDPPARELLKEIEVEKQRLMKEGKIRIQKPLPELTQEDTPYDVPDSWEWIRFEAIIDISSGVTKGRKLEGRKLVLLPYLRVANVQRSYLDLNVIKEIEIPTEELERYSLQTEDLLITEGGDWDKVGRTAIWNSELPICIHQNHVFKGRKYLERQNVYWLEKYLNSMPAREYFAGASKQTTNLASINKTQLRGCPVPLPPLSEQHRIVAKIDQLMALCDQLEANIETTTHQQTKLLHAVVAEV</sequence>
<protein>
    <submittedName>
        <fullName evidence="7">Restriction endonuclease subunit S</fullName>
    </submittedName>
</protein>
<dbReference type="EMBL" id="QBMN01000047">
    <property type="protein sequence ID" value="PZO42502.1"/>
    <property type="molecule type" value="Genomic_DNA"/>
</dbReference>
<organism evidence="7 8">
    <name type="scientific">Shackletoniella antarctica</name>
    <dbReference type="NCBI Taxonomy" id="268115"/>
    <lineage>
        <taxon>Bacteria</taxon>
        <taxon>Bacillati</taxon>
        <taxon>Cyanobacteriota</taxon>
        <taxon>Cyanophyceae</taxon>
        <taxon>Oculatellales</taxon>
        <taxon>Oculatellaceae</taxon>
        <taxon>Shackletoniella</taxon>
    </lineage>
</organism>
<evidence type="ECO:0000256" key="1">
    <source>
        <dbReference type="ARBA" id="ARBA00010923"/>
    </source>
</evidence>
<evidence type="ECO:0000259" key="6">
    <source>
        <dbReference type="Pfam" id="PF01420"/>
    </source>
</evidence>
<dbReference type="InterPro" id="IPR000055">
    <property type="entry name" value="Restrct_endonuc_typeI_TRD"/>
</dbReference>
<dbReference type="Pfam" id="PF01420">
    <property type="entry name" value="Methylase_S"/>
    <property type="match status" value="2"/>
</dbReference>
<keyword evidence="2" id="KW-0680">Restriction system</keyword>
<dbReference type="PANTHER" id="PTHR43140:SF1">
    <property type="entry name" value="TYPE I RESTRICTION ENZYME ECOKI SPECIFICITY SUBUNIT"/>
    <property type="match status" value="1"/>
</dbReference>
<feature type="coiled-coil region" evidence="5">
    <location>
        <begin position="243"/>
        <end position="270"/>
    </location>
</feature>
<gene>
    <name evidence="7" type="ORF">DCF17_08765</name>
</gene>
<dbReference type="AlphaFoldDB" id="A0A2W4WDD3"/>
<dbReference type="PANTHER" id="PTHR43140">
    <property type="entry name" value="TYPE-1 RESTRICTION ENZYME ECOKI SPECIFICITY PROTEIN"/>
    <property type="match status" value="1"/>
</dbReference>
<comment type="caution">
    <text evidence="7">The sequence shown here is derived from an EMBL/GenBank/DDBJ whole genome shotgun (WGS) entry which is preliminary data.</text>
</comment>
<dbReference type="Gene3D" id="3.90.220.20">
    <property type="entry name" value="DNA methylase specificity domains"/>
    <property type="match status" value="2"/>
</dbReference>
<evidence type="ECO:0000256" key="3">
    <source>
        <dbReference type="ARBA" id="ARBA00023125"/>
    </source>
</evidence>
<dbReference type="CDD" id="cd17253">
    <property type="entry name" value="RMtype1_S_Eco933I-TRD2-CR2_like"/>
    <property type="match status" value="1"/>
</dbReference>
<evidence type="ECO:0000256" key="2">
    <source>
        <dbReference type="ARBA" id="ARBA00022747"/>
    </source>
</evidence>
<name>A0A2W4WDD3_9CYAN</name>
<dbReference type="Proteomes" id="UP000249081">
    <property type="component" value="Unassembled WGS sequence"/>
</dbReference>
<reference evidence="8" key="1">
    <citation type="submission" date="2018-04" db="EMBL/GenBank/DDBJ databases">
        <authorList>
            <person name="Cornet L."/>
        </authorList>
    </citation>
    <scope>NUCLEOTIDE SEQUENCE [LARGE SCALE GENOMIC DNA]</scope>
</reference>
<dbReference type="GO" id="GO:0003677">
    <property type="term" value="F:DNA binding"/>
    <property type="evidence" value="ECO:0007669"/>
    <property type="project" value="UniProtKB-KW"/>
</dbReference>
<comment type="similarity">
    <text evidence="1">Belongs to the type-I restriction system S methylase family.</text>
</comment>
<accession>A0A2W4WDD3</accession>
<keyword evidence="7" id="KW-0378">Hydrolase</keyword>
<feature type="domain" description="Type I restriction modification DNA specificity" evidence="6">
    <location>
        <begin position="114"/>
        <end position="262"/>
    </location>
</feature>
<reference evidence="7 8" key="2">
    <citation type="submission" date="2018-06" db="EMBL/GenBank/DDBJ databases">
        <title>Metagenomic assembly of (sub)arctic Cyanobacteria and their associated microbiome from non-axenic cultures.</title>
        <authorList>
            <person name="Baurain D."/>
        </authorList>
    </citation>
    <scope>NUCLEOTIDE SEQUENCE [LARGE SCALE GENOMIC DNA]</scope>
    <source>
        <strain evidence="7">ULC041bin1</strain>
    </source>
</reference>
<feature type="domain" description="Type I restriction modification DNA specificity" evidence="6">
    <location>
        <begin position="383"/>
        <end position="561"/>
    </location>
</feature>
<dbReference type="CDD" id="cd17246">
    <property type="entry name" value="RMtype1_S_SonII-TRD2-CR2_like"/>
    <property type="match status" value="1"/>
</dbReference>
<dbReference type="InterPro" id="IPR051212">
    <property type="entry name" value="Type-I_RE_S_subunit"/>
</dbReference>
<evidence type="ECO:0000256" key="4">
    <source>
        <dbReference type="ARBA" id="ARBA00038652"/>
    </source>
</evidence>
<evidence type="ECO:0000313" key="7">
    <source>
        <dbReference type="EMBL" id="PZO42502.1"/>
    </source>
</evidence>
<keyword evidence="7" id="KW-0540">Nuclease</keyword>
<evidence type="ECO:0000256" key="5">
    <source>
        <dbReference type="SAM" id="Coils"/>
    </source>
</evidence>
<dbReference type="GO" id="GO:0004519">
    <property type="term" value="F:endonuclease activity"/>
    <property type="evidence" value="ECO:0007669"/>
    <property type="project" value="UniProtKB-KW"/>
</dbReference>
<keyword evidence="7" id="KW-0255">Endonuclease</keyword>